<sequence>MYIMNIFITDFYHRNDLLDKAEAMIANHWPAFMMGTSVDDSYWERLYDVPFSHYQFMAVLKTQTEEKVIGVINSIALPWQTNSLNDLPDEGWDRVFQLGMEAEEQQLPCHLISALSVTIDHHYRGKGIAQRLINTLKEHAKKQGYLGVAVPVRPTLKHCYPLHSFAEYCQWKNDNNEPFDPWIRTHWRLGATTIKIAPQSMKIEAPTEKWQQWTSLRFPVSGDYTIPMGLAPLNIDIQRQYGVYLEPNLWMFHRIR</sequence>
<dbReference type="InterPro" id="IPR016181">
    <property type="entry name" value="Acyl_CoA_acyltransferase"/>
</dbReference>
<dbReference type="Pfam" id="PF00583">
    <property type="entry name" value="Acetyltransf_1"/>
    <property type="match status" value="1"/>
</dbReference>
<dbReference type="EMBL" id="MF576130">
    <property type="protein sequence ID" value="AYM48930.1"/>
    <property type="molecule type" value="Genomic_DNA"/>
</dbReference>
<evidence type="ECO:0000313" key="2">
    <source>
        <dbReference type="EMBL" id="AYM48930.1"/>
    </source>
</evidence>
<dbReference type="CDD" id="cd04301">
    <property type="entry name" value="NAT_SF"/>
    <property type="match status" value="1"/>
</dbReference>
<organism evidence="2">
    <name type="scientific">Proteus mirabilis</name>
    <dbReference type="NCBI Taxonomy" id="584"/>
    <lineage>
        <taxon>Bacteria</taxon>
        <taxon>Pseudomonadati</taxon>
        <taxon>Pseudomonadota</taxon>
        <taxon>Gammaproteobacteria</taxon>
        <taxon>Enterobacterales</taxon>
        <taxon>Morganellaceae</taxon>
        <taxon>Proteus</taxon>
    </lineage>
</organism>
<evidence type="ECO:0000259" key="1">
    <source>
        <dbReference type="Pfam" id="PF00583"/>
    </source>
</evidence>
<proteinExistence type="predicted"/>
<reference evidence="2" key="1">
    <citation type="journal article" date="2018" name="Front. Microbiol.">
        <title>Identification and Characterization of New Resistance-Conferring SGI1s (Salmonella Genomic Island 1) in Proteus mirabilis.</title>
        <authorList>
            <person name="Bie L."/>
            <person name="Fang M."/>
            <person name="Li Z."/>
            <person name="Wang M."/>
            <person name="Xu H."/>
        </authorList>
    </citation>
    <scope>NUCLEOTIDE SEQUENCE</scope>
    <source>
        <strain evidence="2">JN48</strain>
    </source>
</reference>
<name>A0A3Q8I7B2_PROMI</name>
<dbReference type="SUPFAM" id="SSF55729">
    <property type="entry name" value="Acyl-CoA N-acyltransferases (Nat)"/>
    <property type="match status" value="1"/>
</dbReference>
<feature type="domain" description="N-acetyltransferase" evidence="1">
    <location>
        <begin position="115"/>
        <end position="147"/>
    </location>
</feature>
<accession>A0A3Q8I7B2</accession>
<protein>
    <recommendedName>
        <fullName evidence="1">N-acetyltransferase domain-containing protein</fullName>
    </recommendedName>
</protein>
<dbReference type="Gene3D" id="3.40.630.30">
    <property type="match status" value="1"/>
</dbReference>
<dbReference type="AlphaFoldDB" id="A0A3Q8I7B2"/>
<dbReference type="GO" id="GO:0016747">
    <property type="term" value="F:acyltransferase activity, transferring groups other than amino-acyl groups"/>
    <property type="evidence" value="ECO:0007669"/>
    <property type="project" value="InterPro"/>
</dbReference>
<dbReference type="InterPro" id="IPR000182">
    <property type="entry name" value="GNAT_dom"/>
</dbReference>